<proteinExistence type="inferred from homology"/>
<dbReference type="Proteomes" id="UP000677918">
    <property type="component" value="Unassembled WGS sequence"/>
</dbReference>
<dbReference type="GO" id="GO:0005524">
    <property type="term" value="F:ATP binding"/>
    <property type="evidence" value="ECO:0007669"/>
    <property type="project" value="UniProtKB-KW"/>
</dbReference>
<protein>
    <recommendedName>
        <fullName evidence="5">ABC transporter domain-containing protein</fullName>
    </recommendedName>
</protein>
<evidence type="ECO:0000256" key="4">
    <source>
        <dbReference type="ARBA" id="ARBA00022840"/>
    </source>
</evidence>
<dbReference type="PROSITE" id="PS00211">
    <property type="entry name" value="ABC_TRANSPORTER_1"/>
    <property type="match status" value="1"/>
</dbReference>
<dbReference type="CDD" id="cd03230">
    <property type="entry name" value="ABC_DR_subfamily_A"/>
    <property type="match status" value="1"/>
</dbReference>
<dbReference type="SMART" id="SM00382">
    <property type="entry name" value="AAA"/>
    <property type="match status" value="1"/>
</dbReference>
<feature type="domain" description="ABC transporter" evidence="5">
    <location>
        <begin position="6"/>
        <end position="232"/>
    </location>
</feature>
<dbReference type="GO" id="GO:0016887">
    <property type="term" value="F:ATP hydrolysis activity"/>
    <property type="evidence" value="ECO:0007669"/>
    <property type="project" value="InterPro"/>
</dbReference>
<evidence type="ECO:0000313" key="7">
    <source>
        <dbReference type="Proteomes" id="UP000677918"/>
    </source>
</evidence>
<sequence>MADSMIVMKRVQKVIKRQAIIQDLHLAVEKSQVVALLGGNGAGKSTILRMLAGILHPNRGEITIGGRQWNMNRRAYAEQIGYMPDDFRFSPGLTARETLLFWAKLKGLSKEHVSEALVQVGLEHTGNKPVSSFSKGMRQRILFAQALLAHPPVVLMDEPTNGLDPYWMESFVRIVRQAASTGQTILFSTHQLQVAELLADRVVFLRNGAIALDGSAQQIRDMLGAGGLQDAVAAMYGISRTGKKESP</sequence>
<organism evidence="6 7">
    <name type="scientific">Xylanibacillus composti</name>
    <dbReference type="NCBI Taxonomy" id="1572762"/>
    <lineage>
        <taxon>Bacteria</taxon>
        <taxon>Bacillati</taxon>
        <taxon>Bacillota</taxon>
        <taxon>Bacilli</taxon>
        <taxon>Bacillales</taxon>
        <taxon>Paenibacillaceae</taxon>
        <taxon>Xylanibacillus</taxon>
    </lineage>
</organism>
<reference evidence="6" key="1">
    <citation type="submission" date="2021-04" db="EMBL/GenBank/DDBJ databases">
        <title>Draft genome sequence of Xylanibacillus composti strain K13.</title>
        <authorList>
            <person name="Uke A."/>
            <person name="Chhe C."/>
            <person name="Baramee S."/>
            <person name="Kosugi A."/>
        </authorList>
    </citation>
    <scope>NUCLEOTIDE SEQUENCE</scope>
    <source>
        <strain evidence="6">K13</strain>
    </source>
</reference>
<keyword evidence="7" id="KW-1185">Reference proteome</keyword>
<name>A0A8J4M2Z0_9BACL</name>
<keyword evidence="3" id="KW-0547">Nucleotide-binding</keyword>
<evidence type="ECO:0000259" key="5">
    <source>
        <dbReference type="PROSITE" id="PS50893"/>
    </source>
</evidence>
<keyword evidence="4" id="KW-0067">ATP-binding</keyword>
<accession>A0A8J4M2Z0</accession>
<dbReference type="SUPFAM" id="SSF52540">
    <property type="entry name" value="P-loop containing nucleoside triphosphate hydrolases"/>
    <property type="match status" value="1"/>
</dbReference>
<comment type="caution">
    <text evidence="6">The sequence shown here is derived from an EMBL/GenBank/DDBJ whole genome shotgun (WGS) entry which is preliminary data.</text>
</comment>
<comment type="similarity">
    <text evidence="1">Belongs to the ABC transporter superfamily.</text>
</comment>
<gene>
    <name evidence="6" type="ORF">XYCOK13_23840</name>
</gene>
<evidence type="ECO:0000256" key="3">
    <source>
        <dbReference type="ARBA" id="ARBA00022741"/>
    </source>
</evidence>
<dbReference type="RefSeq" id="WP_213412356.1">
    <property type="nucleotide sequence ID" value="NZ_BOVK01000029.1"/>
</dbReference>
<dbReference type="InterPro" id="IPR027417">
    <property type="entry name" value="P-loop_NTPase"/>
</dbReference>
<evidence type="ECO:0000256" key="1">
    <source>
        <dbReference type="ARBA" id="ARBA00005417"/>
    </source>
</evidence>
<evidence type="ECO:0000313" key="6">
    <source>
        <dbReference type="EMBL" id="GIQ69560.1"/>
    </source>
</evidence>
<dbReference type="Pfam" id="PF00005">
    <property type="entry name" value="ABC_tran"/>
    <property type="match status" value="1"/>
</dbReference>
<dbReference type="EMBL" id="BOVK01000029">
    <property type="protein sequence ID" value="GIQ69560.1"/>
    <property type="molecule type" value="Genomic_DNA"/>
</dbReference>
<dbReference type="PROSITE" id="PS50893">
    <property type="entry name" value="ABC_TRANSPORTER_2"/>
    <property type="match status" value="1"/>
</dbReference>
<dbReference type="InterPro" id="IPR017871">
    <property type="entry name" value="ABC_transporter-like_CS"/>
</dbReference>
<dbReference type="InterPro" id="IPR003593">
    <property type="entry name" value="AAA+_ATPase"/>
</dbReference>
<dbReference type="Gene3D" id="3.40.50.300">
    <property type="entry name" value="P-loop containing nucleotide triphosphate hydrolases"/>
    <property type="match status" value="1"/>
</dbReference>
<evidence type="ECO:0000256" key="2">
    <source>
        <dbReference type="ARBA" id="ARBA00022448"/>
    </source>
</evidence>
<dbReference type="PANTHER" id="PTHR43335">
    <property type="entry name" value="ABC TRANSPORTER, ATP-BINDING PROTEIN"/>
    <property type="match status" value="1"/>
</dbReference>
<dbReference type="AlphaFoldDB" id="A0A8J4M2Z0"/>
<dbReference type="InterPro" id="IPR003439">
    <property type="entry name" value="ABC_transporter-like_ATP-bd"/>
</dbReference>
<keyword evidence="2" id="KW-0813">Transport</keyword>
<dbReference type="PANTHER" id="PTHR43335:SF11">
    <property type="entry name" value="ABC TRANSPORTER RELATED"/>
    <property type="match status" value="1"/>
</dbReference>